<evidence type="ECO:0000313" key="1">
    <source>
        <dbReference type="EMBL" id="CRZ12624.1"/>
    </source>
</evidence>
<name>A0A0H5RV45_9EUKA</name>
<feature type="non-terminal residue" evidence="1">
    <location>
        <position position="114"/>
    </location>
</feature>
<reference evidence="1" key="1">
    <citation type="submission" date="2015-04" db="EMBL/GenBank/DDBJ databases">
        <title>The genome sequence of the plant pathogenic Rhizarian Plasmodiophora brassicae reveals insights in its biotrophic life cycle and the origin of chitin synthesis.</title>
        <authorList>
            <person name="Schwelm A."/>
            <person name="Fogelqvist J."/>
            <person name="Knaust A."/>
            <person name="Julke S."/>
            <person name="Lilja T."/>
            <person name="Dhandapani V."/>
            <person name="Bonilla-Rosso G."/>
            <person name="Karlsson M."/>
            <person name="Shevchenko A."/>
            <person name="Choi S.R."/>
            <person name="Kim H.G."/>
            <person name="Park J.Y."/>
            <person name="Lim Y.P."/>
            <person name="Ludwig-Muller J."/>
            <person name="Dixelius C."/>
        </authorList>
    </citation>
    <scope>NUCLEOTIDE SEQUENCE</scope>
    <source>
        <tissue evidence="1">Potato root galls</tissue>
    </source>
</reference>
<sequence length="114" mass="13183">MASVVFPTRSFESFIEFTRLTDSTTSFRNNFFQDFLLRQTPHPIRRSRRPAVCTFANRCPRVFDLGNHKTVTWMDFIGCCELKLPCCKDVCASGLSMVLRRIKPVCCPEFFSSN</sequence>
<protein>
    <submittedName>
        <fullName evidence="1">Uncharacterized protein</fullName>
    </submittedName>
</protein>
<proteinExistence type="predicted"/>
<dbReference type="AlphaFoldDB" id="A0A0H5RV45"/>
<organism evidence="1">
    <name type="scientific">Spongospora subterranea</name>
    <dbReference type="NCBI Taxonomy" id="70186"/>
    <lineage>
        <taxon>Eukaryota</taxon>
        <taxon>Sar</taxon>
        <taxon>Rhizaria</taxon>
        <taxon>Endomyxa</taxon>
        <taxon>Phytomyxea</taxon>
        <taxon>Plasmodiophorida</taxon>
        <taxon>Plasmodiophoridae</taxon>
        <taxon>Spongospora</taxon>
    </lineage>
</organism>
<dbReference type="EMBL" id="HACM01012182">
    <property type="protein sequence ID" value="CRZ12624.1"/>
    <property type="molecule type" value="Transcribed_RNA"/>
</dbReference>
<accession>A0A0H5RV45</accession>